<reference evidence="1 2" key="1">
    <citation type="journal article" date="2016" name="Genome Biol. Evol.">
        <title>Divergent and convergent evolution of fungal pathogenicity.</title>
        <authorList>
            <person name="Shang Y."/>
            <person name="Xiao G."/>
            <person name="Zheng P."/>
            <person name="Cen K."/>
            <person name="Zhan S."/>
            <person name="Wang C."/>
        </authorList>
    </citation>
    <scope>NUCLEOTIDE SEQUENCE [LARGE SCALE GENOMIC DNA]</scope>
    <source>
        <strain evidence="1 2">ARSEF 2679</strain>
    </source>
</reference>
<sequence>MPPHVTPSPTRRPPSPPVAHRRALTIAFIRASLPTTISPQPHRPQSRPPLFPFLHHRPPSRTIVHYPPLFYVIVFRSRSIAMGGSKKSKKSTKSAKEIIELLLATANNVIENNGRLSERRIRTVQRAKLTSASSSKGAIWRANKYINFKSRVEGECGHLIQRLCTYAIGGDRIKRMVVDDISKLHDFLKKAANDYPLKRAAELLEVETKTQEQKQKQTHGSLDYATSANVEKAQKRLPIVPEIRGEVKAVHWKWSRQAITAGFGEQFANATACAEGRDITIIFPANPALDCVVSFPLDLPTAKSLADALFNIVVNFPGETLSVDDKIMLTCDPTGIGLRRQAEGPITRVLGKRVWEYTQNCQTRQLEKYSGNGTDCVCLSITEKHSTLNVCVALVEVVTKLKPLLDANNT</sequence>
<gene>
    <name evidence="1" type="ORF">ISF_09364</name>
</gene>
<dbReference type="AlphaFoldDB" id="A0A162KF48"/>
<accession>A0A162KF48</accession>
<proteinExistence type="predicted"/>
<dbReference type="RefSeq" id="XP_018699832.1">
    <property type="nucleotide sequence ID" value="XM_018852967.1"/>
</dbReference>
<evidence type="ECO:0000313" key="1">
    <source>
        <dbReference type="EMBL" id="OAA50234.1"/>
    </source>
</evidence>
<protein>
    <submittedName>
        <fullName evidence="1">Uncharacterized protein</fullName>
    </submittedName>
</protein>
<dbReference type="OrthoDB" id="4363044at2759"/>
<organism evidence="1 2">
    <name type="scientific">Cordyceps fumosorosea (strain ARSEF 2679)</name>
    <name type="common">Isaria fumosorosea</name>
    <dbReference type="NCBI Taxonomy" id="1081104"/>
    <lineage>
        <taxon>Eukaryota</taxon>
        <taxon>Fungi</taxon>
        <taxon>Dikarya</taxon>
        <taxon>Ascomycota</taxon>
        <taxon>Pezizomycotina</taxon>
        <taxon>Sordariomycetes</taxon>
        <taxon>Hypocreomycetidae</taxon>
        <taxon>Hypocreales</taxon>
        <taxon>Cordycipitaceae</taxon>
        <taxon>Cordyceps</taxon>
    </lineage>
</organism>
<dbReference type="EMBL" id="AZHB01000047">
    <property type="protein sequence ID" value="OAA50234.1"/>
    <property type="molecule type" value="Genomic_DNA"/>
</dbReference>
<keyword evidence="2" id="KW-1185">Reference proteome</keyword>
<dbReference type="Proteomes" id="UP000076744">
    <property type="component" value="Unassembled WGS sequence"/>
</dbReference>
<name>A0A162KF48_CORFA</name>
<evidence type="ECO:0000313" key="2">
    <source>
        <dbReference type="Proteomes" id="UP000076744"/>
    </source>
</evidence>
<comment type="caution">
    <text evidence="1">The sequence shown here is derived from an EMBL/GenBank/DDBJ whole genome shotgun (WGS) entry which is preliminary data.</text>
</comment>
<dbReference type="GeneID" id="30025656"/>